<name>U2UX19_9ACTN</name>
<gene>
    <name evidence="1" type="ORF">HMPREF1316_2243</name>
</gene>
<evidence type="ECO:0000313" key="2">
    <source>
        <dbReference type="Proteomes" id="UP000016638"/>
    </source>
</evidence>
<dbReference type="Proteomes" id="UP000016638">
    <property type="component" value="Unassembled WGS sequence"/>
</dbReference>
<dbReference type="AlphaFoldDB" id="U2UX19"/>
<keyword evidence="2" id="KW-1185">Reference proteome</keyword>
<proteinExistence type="predicted"/>
<protein>
    <submittedName>
        <fullName evidence="1">Uncharacterized protein</fullName>
    </submittedName>
</protein>
<dbReference type="PATRIC" id="fig|1125712.3.peg.1588"/>
<reference evidence="1 2" key="1">
    <citation type="submission" date="2013-08" db="EMBL/GenBank/DDBJ databases">
        <authorList>
            <person name="Durkin A.S."/>
            <person name="Haft D.R."/>
            <person name="McCorrison J."/>
            <person name="Torralba M."/>
            <person name="Gillis M."/>
            <person name="Haft D.H."/>
            <person name="Methe B."/>
            <person name="Sutton G."/>
            <person name="Nelson K.E."/>
        </authorList>
    </citation>
    <scope>NUCLEOTIDE SEQUENCE [LARGE SCALE GENOMIC DNA]</scope>
    <source>
        <strain evidence="1 2">F0195</strain>
    </source>
</reference>
<comment type="caution">
    <text evidence="1">The sequence shown here is derived from an EMBL/GenBank/DDBJ whole genome shotgun (WGS) entry which is preliminary data.</text>
</comment>
<dbReference type="EMBL" id="AWEZ01000056">
    <property type="protein sequence ID" value="ERL07647.1"/>
    <property type="molecule type" value="Genomic_DNA"/>
</dbReference>
<accession>U2UX19</accession>
<evidence type="ECO:0000313" key="1">
    <source>
        <dbReference type="EMBL" id="ERL07647.1"/>
    </source>
</evidence>
<organism evidence="1 2">
    <name type="scientific">Olsenella profusa F0195</name>
    <dbReference type="NCBI Taxonomy" id="1125712"/>
    <lineage>
        <taxon>Bacteria</taxon>
        <taxon>Bacillati</taxon>
        <taxon>Actinomycetota</taxon>
        <taxon>Coriobacteriia</taxon>
        <taxon>Coriobacteriales</taxon>
        <taxon>Atopobiaceae</taxon>
        <taxon>Olsenella</taxon>
    </lineage>
</organism>
<sequence length="46" mass="5031">MWLPGCQKCEGNCTSSTLIGLANRKALRTLPLPTTKELYVFEACDG</sequence>